<dbReference type="PANTHER" id="PTHR43415">
    <property type="entry name" value="SPERMIDINE N(1)-ACETYLTRANSFERASE"/>
    <property type="match status" value="1"/>
</dbReference>
<dbReference type="RefSeq" id="WP_077537226.1">
    <property type="nucleotide sequence ID" value="NZ_CP019628.1"/>
</dbReference>
<dbReference type="Proteomes" id="UP000188243">
    <property type="component" value="Chromosome"/>
</dbReference>
<dbReference type="AlphaFoldDB" id="A0A1Q2GZP4"/>
<reference evidence="2 3" key="1">
    <citation type="submission" date="2017-02" db="EMBL/GenBank/DDBJ databases">
        <title>Complete genome sequence of the cold-active Pseudoalteromonas aliena strain EH1 isolated from Arctic seawater.</title>
        <authorList>
            <person name="Kim E."/>
            <person name="Heo E."/>
            <person name="Kim H."/>
            <person name="Kim D."/>
        </authorList>
    </citation>
    <scope>NUCLEOTIDE SEQUENCE [LARGE SCALE GENOMIC DNA]</scope>
    <source>
        <strain evidence="2 3">EH1</strain>
    </source>
</reference>
<dbReference type="PROSITE" id="PS51186">
    <property type="entry name" value="GNAT"/>
    <property type="match status" value="1"/>
</dbReference>
<dbReference type="PANTHER" id="PTHR43415:SF3">
    <property type="entry name" value="GNAT-FAMILY ACETYLTRANSFERASE"/>
    <property type="match status" value="1"/>
</dbReference>
<dbReference type="SUPFAM" id="SSF55729">
    <property type="entry name" value="Acyl-CoA N-acyltransferases (Nat)"/>
    <property type="match status" value="1"/>
</dbReference>
<dbReference type="InterPro" id="IPR000182">
    <property type="entry name" value="GNAT_dom"/>
</dbReference>
<dbReference type="EMBL" id="CP019628">
    <property type="protein sequence ID" value="AQQ00538.1"/>
    <property type="molecule type" value="Genomic_DNA"/>
</dbReference>
<evidence type="ECO:0000259" key="1">
    <source>
        <dbReference type="PROSITE" id="PS51186"/>
    </source>
</evidence>
<accession>A0A1Q2GZP4</accession>
<name>A0A1Q2GZP4_9GAMM</name>
<dbReference type="InterPro" id="IPR016181">
    <property type="entry name" value="Acyl_CoA_acyltransferase"/>
</dbReference>
<sequence length="158" mass="18061">MITLREAEQSDCTTLYQWVNDPVIRSCALKDAPITLQNHLTWFNKQLASLNSKIYIASIDGKPIGQVRFNQTTLNTYEIDTHLSPCSRGNGYGKEILTQALNLIEKSIDSTFIATILIENKASIKLFETCNFKREKETTIENKKCFIYIRKEALKGEH</sequence>
<organism evidence="2 3">
    <name type="scientific">Pseudoalteromonas aliena</name>
    <dbReference type="NCBI Taxonomy" id="247523"/>
    <lineage>
        <taxon>Bacteria</taxon>
        <taxon>Pseudomonadati</taxon>
        <taxon>Pseudomonadota</taxon>
        <taxon>Gammaproteobacteria</taxon>
        <taxon>Alteromonadales</taxon>
        <taxon>Pseudoalteromonadaceae</taxon>
        <taxon>Pseudoalteromonas</taxon>
    </lineage>
</organism>
<proteinExistence type="predicted"/>
<dbReference type="Pfam" id="PF13302">
    <property type="entry name" value="Acetyltransf_3"/>
    <property type="match status" value="1"/>
</dbReference>
<dbReference type="KEGG" id="paln:B0W48_12440"/>
<dbReference type="GO" id="GO:0016747">
    <property type="term" value="F:acyltransferase activity, transferring groups other than amino-acyl groups"/>
    <property type="evidence" value="ECO:0007669"/>
    <property type="project" value="InterPro"/>
</dbReference>
<dbReference type="STRING" id="247523.B0W48_12440"/>
<gene>
    <name evidence="2" type="ORF">B0W48_12440</name>
</gene>
<evidence type="ECO:0000313" key="2">
    <source>
        <dbReference type="EMBL" id="AQQ00538.1"/>
    </source>
</evidence>
<dbReference type="Gene3D" id="3.40.630.30">
    <property type="match status" value="1"/>
</dbReference>
<evidence type="ECO:0000313" key="3">
    <source>
        <dbReference type="Proteomes" id="UP000188243"/>
    </source>
</evidence>
<feature type="domain" description="N-acetyltransferase" evidence="1">
    <location>
        <begin position="2"/>
        <end position="154"/>
    </location>
</feature>
<protein>
    <recommendedName>
        <fullName evidence="1">N-acetyltransferase domain-containing protein</fullName>
    </recommendedName>
</protein>